<evidence type="ECO:0000256" key="3">
    <source>
        <dbReference type="ARBA" id="ARBA00022833"/>
    </source>
</evidence>
<dbReference type="GO" id="GO:0008270">
    <property type="term" value="F:zinc ion binding"/>
    <property type="evidence" value="ECO:0007669"/>
    <property type="project" value="UniProtKB-KW"/>
</dbReference>
<evidence type="ECO:0000256" key="2">
    <source>
        <dbReference type="ARBA" id="ARBA00022771"/>
    </source>
</evidence>
<dbReference type="Gene3D" id="4.10.1060.10">
    <property type="entry name" value="Zinc finger, RanBP2-type"/>
    <property type="match status" value="1"/>
</dbReference>
<accession>A0A8S5LFB9</accession>
<name>A0A8S5LFB9_9CAUD</name>
<evidence type="ECO:0000256" key="1">
    <source>
        <dbReference type="ARBA" id="ARBA00022723"/>
    </source>
</evidence>
<dbReference type="InterPro" id="IPR001876">
    <property type="entry name" value="Znf_RanBP2"/>
</dbReference>
<reference evidence="6" key="1">
    <citation type="journal article" date="2021" name="Proc. Natl. Acad. Sci. U.S.A.">
        <title>A Catalog of Tens of Thousands of Viruses from Human Metagenomes Reveals Hidden Associations with Chronic Diseases.</title>
        <authorList>
            <person name="Tisza M.J."/>
            <person name="Buck C.B."/>
        </authorList>
    </citation>
    <scope>NUCLEOTIDE SEQUENCE</scope>
    <source>
        <strain evidence="6">CtABi4</strain>
    </source>
</reference>
<dbReference type="PROSITE" id="PS50199">
    <property type="entry name" value="ZF_RANBP2_2"/>
    <property type="match status" value="1"/>
</dbReference>
<dbReference type="InterPro" id="IPR036280">
    <property type="entry name" value="Multihaem_cyt_sf"/>
</dbReference>
<feature type="transmembrane region" description="Helical" evidence="4">
    <location>
        <begin position="44"/>
        <end position="66"/>
    </location>
</feature>
<dbReference type="PROSITE" id="PS01358">
    <property type="entry name" value="ZF_RANBP2_1"/>
    <property type="match status" value="1"/>
</dbReference>
<evidence type="ECO:0000256" key="4">
    <source>
        <dbReference type="SAM" id="Phobius"/>
    </source>
</evidence>
<keyword evidence="2" id="KW-0863">Zinc-finger</keyword>
<organism evidence="6">
    <name type="scientific">Siphoviridae sp. ctABi4</name>
    <dbReference type="NCBI Taxonomy" id="2823566"/>
    <lineage>
        <taxon>Viruses</taxon>
        <taxon>Duplodnaviria</taxon>
        <taxon>Heunggongvirae</taxon>
        <taxon>Uroviricota</taxon>
        <taxon>Caudoviricetes</taxon>
    </lineage>
</organism>
<keyword evidence="4" id="KW-0812">Transmembrane</keyword>
<sequence>MNSKFYKGITVVLLILGAVGGIALGAVFQSVHTNILTDTVTRSFNITLMLVCWVSTVFLCLIFGGIAKILAYLEELGAGKNSVITKTTDWECPKCHCMNKAEATECSNCHLPHNSNKQQKPVSNDKWECPQCHCVNSYSNIAECPNCHWRP</sequence>
<proteinExistence type="predicted"/>
<protein>
    <submittedName>
        <fullName evidence="6">Endosomal protein sorting 6A</fullName>
    </submittedName>
</protein>
<keyword evidence="3" id="KW-0862">Zinc</keyword>
<dbReference type="SUPFAM" id="SSF48695">
    <property type="entry name" value="Multiheme cytochromes"/>
    <property type="match status" value="1"/>
</dbReference>
<keyword evidence="4" id="KW-1133">Transmembrane helix</keyword>
<keyword evidence="1" id="KW-0479">Metal-binding</keyword>
<dbReference type="EMBL" id="BK014705">
    <property type="protein sequence ID" value="DAD68623.1"/>
    <property type="molecule type" value="Genomic_DNA"/>
</dbReference>
<dbReference type="SMART" id="SM00547">
    <property type="entry name" value="ZnF_RBZ"/>
    <property type="match status" value="2"/>
</dbReference>
<evidence type="ECO:0000259" key="5">
    <source>
        <dbReference type="PROSITE" id="PS50199"/>
    </source>
</evidence>
<feature type="domain" description="RanBP2-type" evidence="5">
    <location>
        <begin position="86"/>
        <end position="115"/>
    </location>
</feature>
<evidence type="ECO:0000313" key="6">
    <source>
        <dbReference type="EMBL" id="DAD68623.1"/>
    </source>
</evidence>
<keyword evidence="4" id="KW-0472">Membrane</keyword>